<evidence type="ECO:0000313" key="1">
    <source>
        <dbReference type="EMBL" id="SHN48071.1"/>
    </source>
</evidence>
<sequence length="107" mass="11541">MSLLVEIHVPLIEPEDPPDGPAFPWIDVVDEFLWELEESGELEVYDDGEQDGDVYVFFVAGAGEDALLAAASRVVALDGVPAGAVAFVTDDRAEEFGLGRRVELPVP</sequence>
<dbReference type="EMBL" id="FRCS01000033">
    <property type="protein sequence ID" value="SHN48071.1"/>
    <property type="molecule type" value="Genomic_DNA"/>
</dbReference>
<gene>
    <name evidence="1" type="ORF">SAMN05443668_13318</name>
</gene>
<organism evidence="1 2">
    <name type="scientific">Cryptosporangium aurantiacum</name>
    <dbReference type="NCBI Taxonomy" id="134849"/>
    <lineage>
        <taxon>Bacteria</taxon>
        <taxon>Bacillati</taxon>
        <taxon>Actinomycetota</taxon>
        <taxon>Actinomycetes</taxon>
        <taxon>Cryptosporangiales</taxon>
        <taxon>Cryptosporangiaceae</taxon>
        <taxon>Cryptosporangium</taxon>
    </lineage>
</organism>
<name>A0A1M7RPI9_9ACTN</name>
<dbReference type="AlphaFoldDB" id="A0A1M7RPI9"/>
<reference evidence="1 2" key="1">
    <citation type="submission" date="2016-11" db="EMBL/GenBank/DDBJ databases">
        <authorList>
            <person name="Jaros S."/>
            <person name="Januszkiewicz K."/>
            <person name="Wedrychowicz H."/>
        </authorList>
    </citation>
    <scope>NUCLEOTIDE SEQUENCE [LARGE SCALE GENOMIC DNA]</scope>
    <source>
        <strain evidence="1 2">DSM 46144</strain>
    </source>
</reference>
<dbReference type="RefSeq" id="WP_073266518.1">
    <property type="nucleotide sequence ID" value="NZ_FRCS01000033.1"/>
</dbReference>
<protein>
    <submittedName>
        <fullName evidence="1">Uncharacterized protein</fullName>
    </submittedName>
</protein>
<keyword evidence="2" id="KW-1185">Reference proteome</keyword>
<accession>A0A1M7RPI9</accession>
<dbReference type="OrthoDB" id="3389824at2"/>
<evidence type="ECO:0000313" key="2">
    <source>
        <dbReference type="Proteomes" id="UP000184440"/>
    </source>
</evidence>
<dbReference type="Proteomes" id="UP000184440">
    <property type="component" value="Unassembled WGS sequence"/>
</dbReference>
<proteinExistence type="predicted"/>
<dbReference type="STRING" id="134849.SAMN05443668_13318"/>